<dbReference type="GO" id="GO:0097225">
    <property type="term" value="C:sperm midpiece"/>
    <property type="evidence" value="ECO:0007669"/>
    <property type="project" value="TreeGrafter"/>
</dbReference>
<evidence type="ECO:0000313" key="5">
    <source>
        <dbReference type="RefSeq" id="XP_030647562.1"/>
    </source>
</evidence>
<keyword evidence="1" id="KW-0175">Coiled coil</keyword>
<dbReference type="GO" id="GO:0005737">
    <property type="term" value="C:cytoplasm"/>
    <property type="evidence" value="ECO:0007669"/>
    <property type="project" value="UniProtKB-ARBA"/>
</dbReference>
<protein>
    <submittedName>
        <fullName evidence="5">Sperm flagellar protein 2</fullName>
    </submittedName>
</protein>
<dbReference type="OrthoDB" id="62528at2759"/>
<feature type="domain" description="Calponin-homology (CH)" evidence="3">
    <location>
        <begin position="1"/>
        <end position="105"/>
    </location>
</feature>
<dbReference type="InterPro" id="IPR027417">
    <property type="entry name" value="P-loop_NTPase"/>
</dbReference>
<proteinExistence type="predicted"/>
<dbReference type="Gene3D" id="3.40.50.300">
    <property type="entry name" value="P-loop containing nucleotide triphosphate hydrolases"/>
    <property type="match status" value="1"/>
</dbReference>
<dbReference type="GeneID" id="115827791"/>
<dbReference type="Pfam" id="PF00406">
    <property type="entry name" value="ADK"/>
    <property type="match status" value="1"/>
</dbReference>
<keyword evidence="5" id="KW-0966">Cell projection</keyword>
<organism evidence="4 5">
    <name type="scientific">Chanos chanos</name>
    <name type="common">Milkfish</name>
    <name type="synonym">Mugil chanos</name>
    <dbReference type="NCBI Taxonomy" id="29144"/>
    <lineage>
        <taxon>Eukaryota</taxon>
        <taxon>Metazoa</taxon>
        <taxon>Chordata</taxon>
        <taxon>Craniata</taxon>
        <taxon>Vertebrata</taxon>
        <taxon>Euteleostomi</taxon>
        <taxon>Actinopterygii</taxon>
        <taxon>Neopterygii</taxon>
        <taxon>Teleostei</taxon>
        <taxon>Ostariophysi</taxon>
        <taxon>Gonorynchiformes</taxon>
        <taxon>Chanidae</taxon>
        <taxon>Chanos</taxon>
    </lineage>
</organism>
<gene>
    <name evidence="5" type="primary">spef2</name>
</gene>
<dbReference type="RefSeq" id="XP_030647562.1">
    <property type="nucleotide sequence ID" value="XM_030791702.1"/>
</dbReference>
<dbReference type="Pfam" id="PF06294">
    <property type="entry name" value="CH_2"/>
    <property type="match status" value="1"/>
</dbReference>
<evidence type="ECO:0000259" key="3">
    <source>
        <dbReference type="PROSITE" id="PS50021"/>
    </source>
</evidence>
<dbReference type="PANTHER" id="PTHR14919">
    <property type="entry name" value="KPL2-RELATED"/>
    <property type="match status" value="1"/>
</dbReference>
<feature type="region of interest" description="Disordered" evidence="2">
    <location>
        <begin position="600"/>
        <end position="649"/>
    </location>
</feature>
<accession>A0A6J2WTJ8</accession>
<dbReference type="GO" id="GO:0007288">
    <property type="term" value="P:sperm axoneme assembly"/>
    <property type="evidence" value="ECO:0007669"/>
    <property type="project" value="TreeGrafter"/>
</dbReference>
<dbReference type="InterPro" id="IPR052634">
    <property type="entry name" value="Sperm_flagellar-bone_growth"/>
</dbReference>
<feature type="compositionally biased region" description="Basic and acidic residues" evidence="2">
    <location>
        <begin position="617"/>
        <end position="640"/>
    </location>
</feature>
<dbReference type="InterPro" id="IPR056199">
    <property type="entry name" value="SPEF2_C"/>
</dbReference>
<dbReference type="CTD" id="79925"/>
<feature type="compositionally biased region" description="Basic residues" evidence="2">
    <location>
        <begin position="1221"/>
        <end position="1230"/>
    </location>
</feature>
<evidence type="ECO:0000256" key="1">
    <source>
        <dbReference type="SAM" id="Coils"/>
    </source>
</evidence>
<dbReference type="InterPro" id="IPR036872">
    <property type="entry name" value="CH_dom_sf"/>
</dbReference>
<dbReference type="SUPFAM" id="SSF52540">
    <property type="entry name" value="P-loop containing nucleoside triphosphate hydrolases"/>
    <property type="match status" value="1"/>
</dbReference>
<feature type="coiled-coil region" evidence="1">
    <location>
        <begin position="1021"/>
        <end position="1048"/>
    </location>
</feature>
<feature type="region of interest" description="Disordered" evidence="2">
    <location>
        <begin position="1187"/>
        <end position="1249"/>
    </location>
</feature>
<dbReference type="Pfam" id="PF24082">
    <property type="entry name" value="SPEF2_C"/>
    <property type="match status" value="1"/>
</dbReference>
<dbReference type="Gene3D" id="1.10.418.10">
    <property type="entry name" value="Calponin-like domain"/>
    <property type="match status" value="1"/>
</dbReference>
<dbReference type="GO" id="GO:0002177">
    <property type="term" value="C:manchette"/>
    <property type="evidence" value="ECO:0007669"/>
    <property type="project" value="TreeGrafter"/>
</dbReference>
<feature type="region of interest" description="Disordered" evidence="2">
    <location>
        <begin position="868"/>
        <end position="913"/>
    </location>
</feature>
<keyword evidence="4" id="KW-1185">Reference proteome</keyword>
<dbReference type="InterPro" id="IPR001715">
    <property type="entry name" value="CH_dom"/>
</dbReference>
<keyword evidence="5" id="KW-0969">Cilium</keyword>
<dbReference type="PROSITE" id="PS50021">
    <property type="entry name" value="CH"/>
    <property type="match status" value="1"/>
</dbReference>
<dbReference type="Pfam" id="PF22946">
    <property type="entry name" value="SPEF2_D5"/>
    <property type="match status" value="1"/>
</dbReference>
<dbReference type="InterPro" id="IPR010441">
    <property type="entry name" value="CH_2"/>
</dbReference>
<sequence length="1693" mass="193434">MSDILCRWLNSELRLSKVVDPCSITRDFANGYLIGEILNKYQLQDDFDQFSKSSTANAKLNNFTRIEPTLQLLGIPFDVGTARALIQGEQGAATRLLYQLFVTLQRKKRSGLTGTAMLTMLPAATARLHRLENDIYAEQLKTVVKREADLKMQRIAQRFDKKGQETYSRSLMVELQEEQKREKVFEGMRLKDIDKHRKAQRKQHELMARIQSAVVQIPKPPPNQTTRALEKHQQIHKQQEAKSVRQEIAQFEKTRKRLSPAGCGASAFGSFSPHTLNAEELAHANSAYIQRIRQRLEEDTAAREHREKRRRHTLIEQLRAHEAQEENLREEQLVERLTRLSQQERKIAAQLLQVRQQKEVLRQNRIVREEQYREQRLKNFHEALEREAALARHADLEHAEERQRELELHNKTAAERALQRYRKHSDICKNILEQIVDLATKAGEYRLLTDNLVPVKLMREWKELFFSAKPLYARPALSFSNGVAPEQAEELEKLEILNNQDYEEYVSMTGEWEWPEDEENTTLPLNNNILGHVISRLQDLVSPPKPCTPPPKFPPFTLRACVVGKLFTGKTTCLSRIAQVRGIRVLSDKVLLQEALAAYEAGERSEEERSEEERSEEGEKCEEHCGFPLKDTESAEKESESSSSLRSGLVTQEMLQPETVKQGPVAKLSVRAERGAEVERILRKGEAIPDELLIDIVVDAIRRLPAGAGWILDGFPVSVRQAKLLERALTGTDPDKALQKRRSCRSSLTINRPVPREATPPAPALDLIVFLDMSDEQVLKRAAKHNYEEKISNPNEEVVSPGAQVLPPSDVSTEKQQIQHRIAEFQDTWPKLEKWLSSRQVVLKRVWAEVEEDALCRTVEAVLSDAMTTTGTDKAEDNRAQNAESVEEEETHCKPVKPGSEATDGALGQSRRMSVSKVSAGTCPPEEAPISTPGSANWAYVNEPLPREIPEYLVPHWENVCDAYVSNTRRVMQNLRSERDLIIQHLYNIREDFKHYLRRPDLKQELVCQWQQDYNSLPQDMREDEEAKAELHQRLDELRERLWDICERRREEGRQERTALTGDGWLEDHTHILINHFSTLIQVEVDRFQDTVCVLRDYYYGMYKTVLAENPTEFPCLPLLDLTEDSNHQHKLNSNLSAPLRIPLIQRRPPSTEVGKQRSVLHTEDRVLLDIHQTALNLITNMVSAEAQRREAEENEEAQMERERLQRVSQASAPPPNSAKDKKKSGKKKGALSPAPEPSPAPSLDEDLEDVKKRNIRGRIRQEFAAALQHEEAAMKQRLNLIKKYGLRTVQSVQQRADDAYSRMEDWLDRQYLAEMKSIEQMVEVVQCHIEKGLQLRLELVLVCSDFFMDGDTRMVPSPRPPPPPPPLETPTESTLTIAQLGALYSQLYKVSPSGVVSSTGLCEILKELMCVSLGSDALPEAWKTMSDSQVQELASLLAGDSGVLDWRRFLLSAALPWPIPSVTQLLQTLERFRANDPQNTGFITEDHYLQTELWFPAERVLLVPDEPINLLPYDRLANLRKFFFLLFADHSSVPPKLDYVRMLLYLCSHQEPKQGFIRALSLLTGQALHTHTTSPLLQSVSCIEDQAEGIDEDEDEDEDADAVKAISDATEGVCLDALLTVISHASTKFHDQNRFHASGSGSREDLVRMFGELGFKPDDKIPFSLLYQYPLLQDLMDQSTQYQLTFRNSSFF</sequence>
<reference evidence="5" key="1">
    <citation type="submission" date="2025-08" db="UniProtKB">
        <authorList>
            <consortium name="RefSeq"/>
        </authorList>
    </citation>
    <scope>IDENTIFICATION</scope>
</reference>
<feature type="coiled-coil region" evidence="1">
    <location>
        <begin position="311"/>
        <end position="343"/>
    </location>
</feature>
<evidence type="ECO:0000313" key="4">
    <source>
        <dbReference type="Proteomes" id="UP000504632"/>
    </source>
</evidence>
<keyword evidence="5" id="KW-0282">Flagellum</keyword>
<dbReference type="Proteomes" id="UP000504632">
    <property type="component" value="Chromosome 14"/>
</dbReference>
<dbReference type="InterPro" id="IPR054517">
    <property type="entry name" value="SPEF2_D5"/>
</dbReference>
<name>A0A6J2WTJ8_CHACN</name>
<dbReference type="PANTHER" id="PTHR14919:SF0">
    <property type="entry name" value="SPERM FLAGELLAR PROTEIN 2"/>
    <property type="match status" value="1"/>
</dbReference>
<evidence type="ECO:0000256" key="2">
    <source>
        <dbReference type="SAM" id="MobiDB-lite"/>
    </source>
</evidence>
<dbReference type="InParanoid" id="A0A6J2WTJ8"/>